<organism evidence="2">
    <name type="scientific">Lepeophtheirus salmonis</name>
    <name type="common">Salmon louse</name>
    <name type="synonym">Caligus salmonis</name>
    <dbReference type="NCBI Taxonomy" id="72036"/>
    <lineage>
        <taxon>Eukaryota</taxon>
        <taxon>Metazoa</taxon>
        <taxon>Ecdysozoa</taxon>
        <taxon>Arthropoda</taxon>
        <taxon>Crustacea</taxon>
        <taxon>Multicrustacea</taxon>
        <taxon>Hexanauplia</taxon>
        <taxon>Copepoda</taxon>
        <taxon>Siphonostomatoida</taxon>
        <taxon>Caligidae</taxon>
        <taxon>Lepeophtheirus</taxon>
    </lineage>
</organism>
<feature type="compositionally biased region" description="Polar residues" evidence="1">
    <location>
        <begin position="25"/>
        <end position="55"/>
    </location>
</feature>
<feature type="compositionally biased region" description="Basic and acidic residues" evidence="1">
    <location>
        <begin position="12"/>
        <end position="23"/>
    </location>
</feature>
<reference evidence="2" key="1">
    <citation type="submission" date="2014-05" db="EMBL/GenBank/DDBJ databases">
        <authorList>
            <person name="Chronopoulou M."/>
        </authorList>
    </citation>
    <scope>NUCLEOTIDE SEQUENCE</scope>
    <source>
        <tissue evidence="2">Whole organism</tissue>
    </source>
</reference>
<feature type="non-terminal residue" evidence="2">
    <location>
        <position position="1"/>
    </location>
</feature>
<sequence>LSPYFIRSTTSHYDEREREEEINKNIGQNYSDVDLNSTLSPTRTYNYNSATNLQS</sequence>
<protein>
    <submittedName>
        <fullName evidence="2">Uncharacterized protein</fullName>
    </submittedName>
</protein>
<dbReference type="EMBL" id="HACA01031680">
    <property type="protein sequence ID" value="CDW49041.1"/>
    <property type="molecule type" value="Transcribed_RNA"/>
</dbReference>
<evidence type="ECO:0000256" key="1">
    <source>
        <dbReference type="SAM" id="MobiDB-lite"/>
    </source>
</evidence>
<accession>A0A0K2VGG7</accession>
<evidence type="ECO:0000313" key="2">
    <source>
        <dbReference type="EMBL" id="CDW49041.1"/>
    </source>
</evidence>
<name>A0A0K2VGG7_LEPSM</name>
<dbReference type="AlphaFoldDB" id="A0A0K2VGG7"/>
<feature type="region of interest" description="Disordered" evidence="1">
    <location>
        <begin position="1"/>
        <end position="55"/>
    </location>
</feature>
<proteinExistence type="predicted"/>